<sequence>MALLEGVRQGREGGGGTPLTALIGGIVTARRRRVEENKARQIEEEALERELKILNEKATQDRITGLQKAKQEGLIKKGEQERKFGFERRLGREESRLESEEERRQEKAGLKKSIILERIKGGEARRTLEREISLGLKGPGKKTAAQEKREVEIGELEGQAKNLITLFRSARKEAGTIPKIGTRGILGRAAGQVAIGKGKLGFSPAVNVFQDKTKAFATIVAKAAGEVRPTDKDIERFMGTLPTLSKNDAENKIIIEQLVGDLRAKGAKAVWAQRGKNQEVKEGQTSSGIKFTIED</sequence>
<reference evidence="2" key="1">
    <citation type="journal article" date="2015" name="Nature">
        <title>Complex archaea that bridge the gap between prokaryotes and eukaryotes.</title>
        <authorList>
            <person name="Spang A."/>
            <person name="Saw J.H."/>
            <person name="Jorgensen S.L."/>
            <person name="Zaremba-Niedzwiedzka K."/>
            <person name="Martijn J."/>
            <person name="Lind A.E."/>
            <person name="van Eijk R."/>
            <person name="Schleper C."/>
            <person name="Guy L."/>
            <person name="Ettema T.J."/>
        </authorList>
    </citation>
    <scope>NUCLEOTIDE SEQUENCE</scope>
</reference>
<comment type="caution">
    <text evidence="2">The sequence shown here is derived from an EMBL/GenBank/DDBJ whole genome shotgun (WGS) entry which is preliminary data.</text>
</comment>
<evidence type="ECO:0000256" key="1">
    <source>
        <dbReference type="SAM" id="MobiDB-lite"/>
    </source>
</evidence>
<dbReference type="AlphaFoldDB" id="A0A0F9T563"/>
<accession>A0A0F9T563</accession>
<proteinExistence type="predicted"/>
<feature type="region of interest" description="Disordered" evidence="1">
    <location>
        <begin position="1"/>
        <end position="20"/>
    </location>
</feature>
<evidence type="ECO:0000313" key="2">
    <source>
        <dbReference type="EMBL" id="KKN70062.1"/>
    </source>
</evidence>
<organism evidence="2">
    <name type="scientific">marine sediment metagenome</name>
    <dbReference type="NCBI Taxonomy" id="412755"/>
    <lineage>
        <taxon>unclassified sequences</taxon>
        <taxon>metagenomes</taxon>
        <taxon>ecological metagenomes</taxon>
    </lineage>
</organism>
<name>A0A0F9T563_9ZZZZ</name>
<protein>
    <submittedName>
        <fullName evidence="2">Uncharacterized protein</fullName>
    </submittedName>
</protein>
<gene>
    <name evidence="2" type="ORF">LCGC14_0435090</name>
</gene>
<dbReference type="EMBL" id="LAZR01000412">
    <property type="protein sequence ID" value="KKN70062.1"/>
    <property type="molecule type" value="Genomic_DNA"/>
</dbReference>